<name>A0A1B2E9N5_9BACL</name>
<dbReference type="KEGG" id="pib:BBD41_22715"/>
<sequence>MLHWHKNNGLHGGSFNNDNDSRSNRSRARSALLLAAICTAALIHPLAVAAAGTEAAITTPASADSSLSLADDSSIRKSAVSAAVPESLLHFTEDTVEQLSAHVPFTAWSEAELEYTPLGPGTHGWLVTVTDEGLPQGYLIISASEDGGYVLSEYGIGGTLPFSLAPLEQRLAAEGLIDPEGSLPHGSTIRKRYTGAPVWEVTLPGQDTLYISGFNSELLPTVLPASGTLERSGIGKGVVAAGSAHGWSAEAPSITGNRPDPYDNLQWLTSSSLTARSSSELRSLLQKHPSLVFKSKGDGNAAFGAPFSLTGWQRWSFGSGSAADAAAIYVAIPLRNTDTTRFLPAPRLVGQGKFYAYPGKST</sequence>
<organism evidence="2">
    <name type="scientific">Paenibacillus ihbetae</name>
    <dbReference type="NCBI Taxonomy" id="1870820"/>
    <lineage>
        <taxon>Bacteria</taxon>
        <taxon>Bacillati</taxon>
        <taxon>Bacillota</taxon>
        <taxon>Bacilli</taxon>
        <taxon>Bacillales</taxon>
        <taxon>Paenibacillaceae</taxon>
        <taxon>Paenibacillus</taxon>
    </lineage>
</organism>
<dbReference type="GeneID" id="48311100"/>
<reference evidence="2" key="1">
    <citation type="submission" date="2016-08" db="EMBL/GenBank/DDBJ databases">
        <title>Complete Genome Seqeunce of Paenibacillus sp. nov. IHBB 9852 from high altitute lake of Indian trans-Himalayas.</title>
        <authorList>
            <person name="Kiran S."/>
            <person name="Swarnkar M.K."/>
            <person name="Rana A."/>
            <person name="Tewari R."/>
            <person name="Gulati A."/>
        </authorList>
    </citation>
    <scope>NUCLEOTIDE SEQUENCE [LARGE SCALE GENOMIC DNA]</scope>
    <source>
        <strain evidence="2">IHBB 9852</strain>
    </source>
</reference>
<protein>
    <submittedName>
        <fullName evidence="2">Uncharacterized protein</fullName>
    </submittedName>
</protein>
<evidence type="ECO:0000313" key="2">
    <source>
        <dbReference type="EMBL" id="ANY76686.1"/>
    </source>
</evidence>
<evidence type="ECO:0000256" key="1">
    <source>
        <dbReference type="SAM" id="MobiDB-lite"/>
    </source>
</evidence>
<gene>
    <name evidence="2" type="ORF">BBD41_22715</name>
</gene>
<feature type="region of interest" description="Disordered" evidence="1">
    <location>
        <begin position="1"/>
        <end position="22"/>
    </location>
</feature>
<proteinExistence type="predicted"/>
<accession>A0A1B2E9N5</accession>
<dbReference type="RefSeq" id="WP_099480748.1">
    <property type="nucleotide sequence ID" value="NZ_CP016809.1"/>
</dbReference>
<dbReference type="EMBL" id="CP016809">
    <property type="protein sequence ID" value="ANY76686.1"/>
    <property type="molecule type" value="Genomic_DNA"/>
</dbReference>
<dbReference type="AlphaFoldDB" id="A0A1B2E9N5"/>